<dbReference type="AlphaFoldDB" id="A0A098G7E7"/>
<dbReference type="EMBL" id="LN614827">
    <property type="protein sequence ID" value="CEG58382.1"/>
    <property type="molecule type" value="Genomic_DNA"/>
</dbReference>
<evidence type="ECO:0000313" key="1">
    <source>
        <dbReference type="EMBL" id="CEG58382.1"/>
    </source>
</evidence>
<protein>
    <submittedName>
        <fullName evidence="1">Uncharacterized protein</fullName>
    </submittedName>
</protein>
<sequence>MNDANQNMDFDMQTAWLRRFKSDSESNIKAFSLRLKEALPEQVTIYEKKPLLFGTPKITGVRVSLGDYDYTLEIVKGQLKATIAMVVRGITLNTKSIDPAEWFTKLLAETQKATEHAKNLSESLSIFMSS</sequence>
<dbReference type="KEGG" id="lfa:LFA_3033"/>
<evidence type="ECO:0000313" key="2">
    <source>
        <dbReference type="Proteomes" id="UP000032430"/>
    </source>
</evidence>
<keyword evidence="2" id="KW-1185">Reference proteome</keyword>
<dbReference type="Proteomes" id="UP000032430">
    <property type="component" value="Chromosome I"/>
</dbReference>
<reference evidence="2" key="1">
    <citation type="submission" date="2014-09" db="EMBL/GenBank/DDBJ databases">
        <authorList>
            <person name="Gomez-Valero L."/>
        </authorList>
    </citation>
    <scope>NUCLEOTIDE SEQUENCE [LARGE SCALE GENOMIC DNA]</scope>
    <source>
        <strain evidence="2">ATCC700992</strain>
    </source>
</reference>
<accession>A0A098G7E7</accession>
<dbReference type="STRING" id="1212491.LFA_3033"/>
<name>A0A098G7E7_9GAMM</name>
<dbReference type="RefSeq" id="WP_045096709.1">
    <property type="nucleotide sequence ID" value="NZ_LN614827.1"/>
</dbReference>
<gene>
    <name evidence="1" type="ORF">LFA_3033</name>
</gene>
<organism evidence="1 2">
    <name type="scientific">Legionella fallonii LLAP-10</name>
    <dbReference type="NCBI Taxonomy" id="1212491"/>
    <lineage>
        <taxon>Bacteria</taxon>
        <taxon>Pseudomonadati</taxon>
        <taxon>Pseudomonadota</taxon>
        <taxon>Gammaproteobacteria</taxon>
        <taxon>Legionellales</taxon>
        <taxon>Legionellaceae</taxon>
        <taxon>Legionella</taxon>
    </lineage>
</organism>
<dbReference type="HOGENOM" id="CLU_157870_0_0_6"/>
<proteinExistence type="predicted"/>
<dbReference type="OrthoDB" id="7278738at2"/>